<sequence>MTHTFSLPQIPNNRNKTRKAKIALFIFLLYLLSVTFTSCFLVSLLRSISNSKTISTTSLQKHLAVTEEKPKVSSSQMATMESLISLVNRIQRACTILGDYGGDSGGAAAASLPTLWESLPSVAVVGGQSSGKSSVLESIVGRDFLPRGSGIVTRRPLVLQLHKTEPGITEYAEFLHKQRERFTDFAMVRKEIQDETDKITGKSKQISPVPIHLSIYSPNVVNLTLIDLPGLTKVAVEGQPESIVKDIENMVRLYVEKPNCIILAITPANQDIATSDAIKLAREVDPAGERTFGVLTKLDLMDKGTNAQDVLEGRAYPLQHPWVGIVNRSQADINKNVDMIAARQREREFFSTSPDYGHLAGRMGSEYLAKLLSKHLESVIKTRIPGITSLINRSIDDLESELDDLGRPVAIDAGAQLYTILELCRAFDRVFKEHLDGGRPGGGRIYGVFDYQLPTALRKLPFDRHLSLQNVRKVVSEADGYQPHLIAPEQGYRRLIDGALNYFRGPAEASVDAVHSILKEIVRRSIGETQELKRFPTLQAEIASAAYDALERFREDSKKTTLRLVEMESSYLTADFFRKLPLEAEKGGDPTVSNVDRYAEGHFRRIGSNVSSYVGMVSQTLRNSIPKAVVHCQVKEAKRSLLDHFYTQVGKKEGKQLAALLDEDPALMERRQKCARRLELYKNARDEIDSVSWAA</sequence>
<dbReference type="Pfam" id="PF00350">
    <property type="entry name" value="Dynamin_N"/>
    <property type="match status" value="1"/>
</dbReference>
<evidence type="ECO:0000256" key="12">
    <source>
        <dbReference type="RuleBase" id="RU003932"/>
    </source>
</evidence>
<evidence type="ECO:0000256" key="4">
    <source>
        <dbReference type="ARBA" id="ARBA00022741"/>
    </source>
</evidence>
<dbReference type="InterPro" id="IPR020850">
    <property type="entry name" value="GED_dom"/>
</dbReference>
<dbReference type="InterPro" id="IPR045063">
    <property type="entry name" value="Dynamin_N"/>
</dbReference>
<keyword evidence="4 12" id="KW-0547">Nucleotide-binding</keyword>
<evidence type="ECO:0000256" key="10">
    <source>
        <dbReference type="ARBA" id="ARBA00060413"/>
    </source>
</evidence>
<comment type="subunit">
    <text evidence="11">Forms homodimer and may homooligomerize and heterooligomerize to form the phragmoplastin complex. Binds to PHIP1.</text>
</comment>
<feature type="domain" description="Dynamin-type G" evidence="15">
    <location>
        <begin position="116"/>
        <end position="385"/>
    </location>
</feature>
<organism evidence="16 17">
    <name type="scientific">Populus alba x Populus x berolinensis</name>
    <dbReference type="NCBI Taxonomy" id="444605"/>
    <lineage>
        <taxon>Eukaryota</taxon>
        <taxon>Viridiplantae</taxon>
        <taxon>Streptophyta</taxon>
        <taxon>Embryophyta</taxon>
        <taxon>Tracheophyta</taxon>
        <taxon>Spermatophyta</taxon>
        <taxon>Magnoliopsida</taxon>
        <taxon>eudicotyledons</taxon>
        <taxon>Gunneridae</taxon>
        <taxon>Pentapetalae</taxon>
        <taxon>rosids</taxon>
        <taxon>fabids</taxon>
        <taxon>Malpighiales</taxon>
        <taxon>Salicaceae</taxon>
        <taxon>Saliceae</taxon>
        <taxon>Populus</taxon>
    </lineage>
</organism>
<dbReference type="PROSITE" id="PS51388">
    <property type="entry name" value="GED"/>
    <property type="match status" value="1"/>
</dbReference>
<dbReference type="SUPFAM" id="SSF52540">
    <property type="entry name" value="P-loop containing nucleoside triphosphate hydrolases"/>
    <property type="match status" value="1"/>
</dbReference>
<evidence type="ECO:0000256" key="2">
    <source>
        <dbReference type="ARBA" id="ARBA00022618"/>
    </source>
</evidence>
<dbReference type="GO" id="GO:0009524">
    <property type="term" value="C:phragmoplast"/>
    <property type="evidence" value="ECO:0007669"/>
    <property type="project" value="UniProtKB-SubCell"/>
</dbReference>
<keyword evidence="5" id="KW-0378">Hydrolase</keyword>
<evidence type="ECO:0000256" key="6">
    <source>
        <dbReference type="ARBA" id="ARBA00023134"/>
    </source>
</evidence>
<protein>
    <submittedName>
        <fullName evidence="16">Dynamin-related protein 1E-like</fullName>
    </submittedName>
</protein>
<keyword evidence="13" id="KW-0812">Transmembrane</keyword>
<evidence type="ECO:0000313" key="17">
    <source>
        <dbReference type="Proteomes" id="UP001164929"/>
    </source>
</evidence>
<keyword evidence="17" id="KW-1185">Reference proteome</keyword>
<evidence type="ECO:0000256" key="9">
    <source>
        <dbReference type="ARBA" id="ARBA00023306"/>
    </source>
</evidence>
<dbReference type="SMART" id="SM00302">
    <property type="entry name" value="GED"/>
    <property type="match status" value="1"/>
</dbReference>
<dbReference type="FunFam" id="1.20.120.1240:FF:000009">
    <property type="entry name" value="Dynamin-related protein 1C"/>
    <property type="match status" value="1"/>
</dbReference>
<keyword evidence="9" id="KW-0131">Cell cycle</keyword>
<accession>A0AAD6RLM2</accession>
<proteinExistence type="inferred from homology"/>
<evidence type="ECO:0000256" key="7">
    <source>
        <dbReference type="ARBA" id="ARBA00023175"/>
    </source>
</evidence>
<dbReference type="Pfam" id="PF01031">
    <property type="entry name" value="Dynamin_M"/>
    <property type="match status" value="1"/>
</dbReference>
<gene>
    <name evidence="16" type="ORF">NC653_001633</name>
</gene>
<dbReference type="SMART" id="SM00053">
    <property type="entry name" value="DYNc"/>
    <property type="match status" value="1"/>
</dbReference>
<evidence type="ECO:0000256" key="5">
    <source>
        <dbReference type="ARBA" id="ARBA00022801"/>
    </source>
</evidence>
<dbReference type="GO" id="GO:0016020">
    <property type="term" value="C:membrane"/>
    <property type="evidence" value="ECO:0007669"/>
    <property type="project" value="TreeGrafter"/>
</dbReference>
<dbReference type="EMBL" id="JAQIZT010000001">
    <property type="protein sequence ID" value="KAJ7011264.1"/>
    <property type="molecule type" value="Genomic_DNA"/>
</dbReference>
<dbReference type="InterPro" id="IPR022812">
    <property type="entry name" value="Dynamin"/>
</dbReference>
<dbReference type="FunFam" id="3.40.50.300:FF:000228">
    <property type="entry name" value="dynamin-related protein 1E"/>
    <property type="match status" value="1"/>
</dbReference>
<feature type="transmembrane region" description="Helical" evidence="13">
    <location>
        <begin position="22"/>
        <end position="45"/>
    </location>
</feature>
<comment type="caution">
    <text evidence="16">The sequence shown here is derived from an EMBL/GenBank/DDBJ whole genome shotgun (WGS) entry which is preliminary data.</text>
</comment>
<comment type="subcellular location">
    <subcellularLocation>
        <location evidence="10">Cytoplasm</location>
        <location evidence="10">Cytoskeleton</location>
        <location evidence="10">Phragmoplast</location>
    </subcellularLocation>
</comment>
<keyword evidence="13" id="KW-0472">Membrane</keyword>
<dbReference type="GO" id="GO:0005525">
    <property type="term" value="F:GTP binding"/>
    <property type="evidence" value="ECO:0007669"/>
    <property type="project" value="UniProtKB-KW"/>
</dbReference>
<comment type="similarity">
    <text evidence="12">Belongs to the TRAFAC class dynamin-like GTPase superfamily. Dynamin/Fzo/YdjA family.</text>
</comment>
<dbReference type="GO" id="GO:0003924">
    <property type="term" value="F:GTPase activity"/>
    <property type="evidence" value="ECO:0007669"/>
    <property type="project" value="InterPro"/>
</dbReference>
<dbReference type="Gene3D" id="3.40.50.300">
    <property type="entry name" value="P-loop containing nucleotide triphosphate hydrolases"/>
    <property type="match status" value="1"/>
</dbReference>
<dbReference type="PANTHER" id="PTHR11566:SF224">
    <property type="entry name" value="DYNAMIN-RELATED PROTEIN 1E-LIKE"/>
    <property type="match status" value="1"/>
</dbReference>
<dbReference type="GO" id="GO:0051301">
    <property type="term" value="P:cell division"/>
    <property type="evidence" value="ECO:0007669"/>
    <property type="project" value="UniProtKB-KW"/>
</dbReference>
<keyword evidence="7" id="KW-0505">Motor protein</keyword>
<keyword evidence="2" id="KW-0132">Cell division</keyword>
<dbReference type="PROSITE" id="PS00410">
    <property type="entry name" value="G_DYNAMIN_1"/>
    <property type="match status" value="1"/>
</dbReference>
<evidence type="ECO:0000256" key="8">
    <source>
        <dbReference type="ARBA" id="ARBA00023212"/>
    </source>
</evidence>
<evidence type="ECO:0000313" key="16">
    <source>
        <dbReference type="EMBL" id="KAJ7011264.1"/>
    </source>
</evidence>
<feature type="domain" description="GED" evidence="14">
    <location>
        <begin position="603"/>
        <end position="695"/>
    </location>
</feature>
<evidence type="ECO:0000256" key="1">
    <source>
        <dbReference type="ARBA" id="ARBA00022490"/>
    </source>
</evidence>
<keyword evidence="3" id="KW-0493">Microtubule</keyword>
<keyword evidence="8" id="KW-0206">Cytoskeleton</keyword>
<evidence type="ECO:0000256" key="11">
    <source>
        <dbReference type="ARBA" id="ARBA00065858"/>
    </source>
</evidence>
<reference evidence="16 17" key="1">
    <citation type="journal article" date="2023" name="Mol. Ecol. Resour.">
        <title>Chromosome-level genome assembly of a triploid poplar Populus alba 'Berolinensis'.</title>
        <authorList>
            <person name="Chen S."/>
            <person name="Yu Y."/>
            <person name="Wang X."/>
            <person name="Wang S."/>
            <person name="Zhang T."/>
            <person name="Zhou Y."/>
            <person name="He R."/>
            <person name="Meng N."/>
            <person name="Wang Y."/>
            <person name="Liu W."/>
            <person name="Liu Z."/>
            <person name="Liu J."/>
            <person name="Guo Q."/>
            <person name="Huang H."/>
            <person name="Sederoff R.R."/>
            <person name="Wang G."/>
            <person name="Qu G."/>
            <person name="Chen S."/>
        </authorList>
    </citation>
    <scope>NUCLEOTIDE SEQUENCE [LARGE SCALE GENOMIC DNA]</scope>
    <source>
        <strain evidence="16">SC-2020</strain>
    </source>
</reference>
<evidence type="ECO:0000256" key="3">
    <source>
        <dbReference type="ARBA" id="ARBA00022701"/>
    </source>
</evidence>
<dbReference type="PANTHER" id="PTHR11566">
    <property type="entry name" value="DYNAMIN"/>
    <property type="match status" value="1"/>
</dbReference>
<dbReference type="InterPro" id="IPR001401">
    <property type="entry name" value="Dynamin_GTPase"/>
</dbReference>
<dbReference type="AlphaFoldDB" id="A0AAD6RLM2"/>
<dbReference type="InterPro" id="IPR000375">
    <property type="entry name" value="Dynamin_stalk"/>
</dbReference>
<dbReference type="CDD" id="cd08771">
    <property type="entry name" value="DLP_1"/>
    <property type="match status" value="1"/>
</dbReference>
<evidence type="ECO:0000259" key="15">
    <source>
        <dbReference type="PROSITE" id="PS51718"/>
    </source>
</evidence>
<name>A0AAD6RLM2_9ROSI</name>
<keyword evidence="13" id="KW-1133">Transmembrane helix</keyword>
<dbReference type="GO" id="GO:0008017">
    <property type="term" value="F:microtubule binding"/>
    <property type="evidence" value="ECO:0007669"/>
    <property type="project" value="TreeGrafter"/>
</dbReference>
<dbReference type="Gene3D" id="1.20.120.1240">
    <property type="entry name" value="Dynamin, middle domain"/>
    <property type="match status" value="1"/>
</dbReference>
<keyword evidence="1" id="KW-0963">Cytoplasm</keyword>
<dbReference type="Pfam" id="PF02212">
    <property type="entry name" value="GED"/>
    <property type="match status" value="1"/>
</dbReference>
<evidence type="ECO:0000256" key="13">
    <source>
        <dbReference type="SAM" id="Phobius"/>
    </source>
</evidence>
<evidence type="ECO:0000259" key="14">
    <source>
        <dbReference type="PROSITE" id="PS51388"/>
    </source>
</evidence>
<dbReference type="Proteomes" id="UP001164929">
    <property type="component" value="Chromosome 1"/>
</dbReference>
<dbReference type="InterPro" id="IPR030381">
    <property type="entry name" value="G_DYNAMIN_dom"/>
</dbReference>
<dbReference type="InterPro" id="IPR027417">
    <property type="entry name" value="P-loop_NTPase"/>
</dbReference>
<dbReference type="GO" id="GO:0005874">
    <property type="term" value="C:microtubule"/>
    <property type="evidence" value="ECO:0007669"/>
    <property type="project" value="UniProtKB-KW"/>
</dbReference>
<keyword evidence="6 12" id="KW-0342">GTP-binding</keyword>
<dbReference type="PROSITE" id="PS51718">
    <property type="entry name" value="G_DYNAMIN_2"/>
    <property type="match status" value="1"/>
</dbReference>
<dbReference type="InterPro" id="IPR019762">
    <property type="entry name" value="Dynamin_GTPase_CS"/>
</dbReference>
<dbReference type="InterPro" id="IPR003130">
    <property type="entry name" value="GED"/>
</dbReference>
<dbReference type="PRINTS" id="PR00195">
    <property type="entry name" value="DYNAMIN"/>
</dbReference>